<dbReference type="InterPro" id="IPR051164">
    <property type="entry name" value="NmrA-like_oxidored"/>
</dbReference>
<comment type="similarity">
    <text evidence="1">Belongs to the NmrA-type oxidoreductase family.</text>
</comment>
<dbReference type="CDD" id="cd05251">
    <property type="entry name" value="NmrA_like_SDR_a"/>
    <property type="match status" value="1"/>
</dbReference>
<keyword evidence="5" id="KW-1185">Reference proteome</keyword>
<dbReference type="Gene3D" id="3.90.25.10">
    <property type="entry name" value="UDP-galactose 4-epimerase, domain 1"/>
    <property type="match status" value="1"/>
</dbReference>
<dbReference type="PANTHER" id="PTHR42748">
    <property type="entry name" value="NITROGEN METABOLITE REPRESSION PROTEIN NMRA FAMILY MEMBER"/>
    <property type="match status" value="1"/>
</dbReference>
<dbReference type="Proteomes" id="UP000275256">
    <property type="component" value="Unassembled WGS sequence"/>
</dbReference>
<protein>
    <submittedName>
        <fullName evidence="4">NmrA/HSCARG family protein</fullName>
    </submittedName>
</protein>
<gene>
    <name evidence="4" type="ORF">EAX62_03840</name>
</gene>
<dbReference type="Gene3D" id="3.40.50.720">
    <property type="entry name" value="NAD(P)-binding Rossmann-like Domain"/>
    <property type="match status" value="1"/>
</dbReference>
<dbReference type="PANTHER" id="PTHR42748:SF7">
    <property type="entry name" value="NMRA LIKE REDOX SENSOR 1-RELATED"/>
    <property type="match status" value="1"/>
</dbReference>
<evidence type="ECO:0000313" key="5">
    <source>
        <dbReference type="Proteomes" id="UP000275256"/>
    </source>
</evidence>
<reference evidence="4 5" key="1">
    <citation type="submission" date="2018-10" db="EMBL/GenBank/DDBJ databases">
        <title>Tessaracoccus antarcticuss sp. nov., isolated from sediment.</title>
        <authorList>
            <person name="Zhou L.Y."/>
            <person name="Du Z.J."/>
        </authorList>
    </citation>
    <scope>NUCLEOTIDE SEQUENCE [LARGE SCALE GENOMIC DNA]</scope>
    <source>
        <strain evidence="4 5">JDX10</strain>
    </source>
</reference>
<accession>A0A3M0GBT3</accession>
<dbReference type="EMBL" id="REFW01000001">
    <property type="protein sequence ID" value="RMB62445.1"/>
    <property type="molecule type" value="Genomic_DNA"/>
</dbReference>
<dbReference type="SUPFAM" id="SSF51735">
    <property type="entry name" value="NAD(P)-binding Rossmann-fold domains"/>
    <property type="match status" value="1"/>
</dbReference>
<dbReference type="Pfam" id="PF05368">
    <property type="entry name" value="NmrA"/>
    <property type="match status" value="1"/>
</dbReference>
<evidence type="ECO:0000256" key="2">
    <source>
        <dbReference type="ARBA" id="ARBA00022857"/>
    </source>
</evidence>
<evidence type="ECO:0000313" key="4">
    <source>
        <dbReference type="EMBL" id="RMB62445.1"/>
    </source>
</evidence>
<evidence type="ECO:0000259" key="3">
    <source>
        <dbReference type="Pfam" id="PF05368"/>
    </source>
</evidence>
<dbReference type="InterPro" id="IPR008030">
    <property type="entry name" value="NmrA-like"/>
</dbReference>
<evidence type="ECO:0000256" key="1">
    <source>
        <dbReference type="ARBA" id="ARBA00006328"/>
    </source>
</evidence>
<comment type="caution">
    <text evidence="4">The sequence shown here is derived from an EMBL/GenBank/DDBJ whole genome shotgun (WGS) entry which is preliminary data.</text>
</comment>
<dbReference type="AlphaFoldDB" id="A0A3M0GBT3"/>
<name>A0A3M0GBT3_9ACTN</name>
<sequence>MTKTELPLLVLGATGGQGGAVVEALLERHVTVRALVRDEASNSARHLKSRGVELVKGSLGDSESLTAAMRGVAGAFALTTPFESGPAAEVMQGRAIQSAAHEARLPHLVFSSVAGATQDSRVPHFESKAVVEKELAAGDVPFTILGPTYFFDNALGGEQQIRAGVLELPLPADRRLQQLSRADLGRFAATVLMDPDRFIGERIELASDDPTPTQMAEALTKPLGRTVRHHEVQLSTIGSDDMLAMWNFLRGDGYQVDVEALHASHPNVGWTSFADWATRTLGVSK</sequence>
<dbReference type="OrthoDB" id="319724at2"/>
<dbReference type="RefSeq" id="WP_121900995.1">
    <property type="nucleotide sequence ID" value="NZ_REFW01000001.1"/>
</dbReference>
<proteinExistence type="inferred from homology"/>
<feature type="domain" description="NmrA-like" evidence="3">
    <location>
        <begin position="8"/>
        <end position="236"/>
    </location>
</feature>
<dbReference type="InterPro" id="IPR036291">
    <property type="entry name" value="NAD(P)-bd_dom_sf"/>
</dbReference>
<keyword evidence="2" id="KW-0521">NADP</keyword>
<organism evidence="4 5">
    <name type="scientific">Tessaracoccus antarcticus</name>
    <dbReference type="NCBI Taxonomy" id="2479848"/>
    <lineage>
        <taxon>Bacteria</taxon>
        <taxon>Bacillati</taxon>
        <taxon>Actinomycetota</taxon>
        <taxon>Actinomycetes</taxon>
        <taxon>Propionibacteriales</taxon>
        <taxon>Propionibacteriaceae</taxon>
        <taxon>Tessaracoccus</taxon>
    </lineage>
</organism>